<reference evidence="6" key="1">
    <citation type="submission" date="2025-08" db="UniProtKB">
        <authorList>
            <consortium name="RefSeq"/>
        </authorList>
    </citation>
    <scope>IDENTIFICATION</scope>
</reference>
<dbReference type="InterPro" id="IPR050863">
    <property type="entry name" value="CenT-Element_Derived"/>
</dbReference>
<dbReference type="PROSITE" id="PS51253">
    <property type="entry name" value="HTH_CENPB"/>
    <property type="match status" value="1"/>
</dbReference>
<dbReference type="InterPro" id="IPR004875">
    <property type="entry name" value="DDE_SF_endonuclease_dom"/>
</dbReference>
<evidence type="ECO:0000313" key="5">
    <source>
        <dbReference type="Proteomes" id="UP000694867"/>
    </source>
</evidence>
<gene>
    <name evidence="6" type="primary">LOC100899433</name>
</gene>
<protein>
    <submittedName>
        <fullName evidence="6">Tigger transposable element-derived protein 6-like</fullName>
    </submittedName>
</protein>
<comment type="subcellular location">
    <subcellularLocation>
        <location evidence="1">Nucleus</location>
    </subcellularLocation>
</comment>
<accession>A0AAJ6VZN8</accession>
<keyword evidence="2" id="KW-0238">DNA-binding</keyword>
<keyword evidence="5" id="KW-1185">Reference proteome</keyword>
<dbReference type="RefSeq" id="XP_003746583.1">
    <property type="nucleotide sequence ID" value="XM_003746535.3"/>
</dbReference>
<dbReference type="Pfam" id="PF03221">
    <property type="entry name" value="HTH_Tnp_Tc5"/>
    <property type="match status" value="1"/>
</dbReference>
<feature type="domain" description="HTH CENPB-type" evidence="4">
    <location>
        <begin position="60"/>
        <end position="133"/>
    </location>
</feature>
<evidence type="ECO:0000256" key="3">
    <source>
        <dbReference type="SAM" id="MobiDB-lite"/>
    </source>
</evidence>
<dbReference type="Pfam" id="PF03184">
    <property type="entry name" value="DDE_1"/>
    <property type="match status" value="1"/>
</dbReference>
<dbReference type="AlphaFoldDB" id="A0AAJ6VZN8"/>
<proteinExistence type="predicted"/>
<dbReference type="InterPro" id="IPR009057">
    <property type="entry name" value="Homeodomain-like_sf"/>
</dbReference>
<dbReference type="GO" id="GO:0005634">
    <property type="term" value="C:nucleus"/>
    <property type="evidence" value="ECO:0007669"/>
    <property type="project" value="UniProtKB-SubCell"/>
</dbReference>
<dbReference type="GeneID" id="100899433"/>
<dbReference type="Proteomes" id="UP000694867">
    <property type="component" value="Unplaced"/>
</dbReference>
<organism evidence="5 6">
    <name type="scientific">Galendromus occidentalis</name>
    <name type="common">western predatory mite</name>
    <dbReference type="NCBI Taxonomy" id="34638"/>
    <lineage>
        <taxon>Eukaryota</taxon>
        <taxon>Metazoa</taxon>
        <taxon>Ecdysozoa</taxon>
        <taxon>Arthropoda</taxon>
        <taxon>Chelicerata</taxon>
        <taxon>Arachnida</taxon>
        <taxon>Acari</taxon>
        <taxon>Parasitiformes</taxon>
        <taxon>Mesostigmata</taxon>
        <taxon>Gamasina</taxon>
        <taxon>Phytoseioidea</taxon>
        <taxon>Phytoseiidae</taxon>
        <taxon>Typhlodrominae</taxon>
        <taxon>Galendromus</taxon>
    </lineage>
</organism>
<sequence length="511" mass="58707">MPTNTNLSLKDKVEVLGELEAGRSKLDVRRDWKISQATLYNIKRDAETIRAQAALRRSAKCKRFRKSKFGDVESALFKTFREARASNPTLPISSSWLQEKAKSLAAEQGDSDFKASNKWLEGFKQRHRLSSKRTCGEAAKVNQEDVNQWLENNEGILNDYSCEDIFNADETGFFYKMMPNRTVHFKGEACHGGEQAKDRFTVLLCANFAGTEKLLPLVIGHSRNPRCFPKLAKREAFHDSAKLGCHYRSQKRAWMDTAIFTEWLLKIEGDFRKQKRRVLLLLDNFKGHEVDIELNHVKILFLPPRTTSKSQPMDQGIICNVKQLYKKKLVEHYWAMAQDGQVKEINLLQGIRFLRESWDDVKTSTIFNCFKKCLPNVRNASAQSENSDDIDEPDRMIIRDCFPISMTFGDFVQADRQLVTSDDFEPEHNEVLSETSDEEPGSPFEEPSCGFVTGQEALRALATLVNHCSQRQNIVPGISRALHQYRDLVICDILQEKRQADLRYYFSKSKP</sequence>
<evidence type="ECO:0000256" key="2">
    <source>
        <dbReference type="ARBA" id="ARBA00023125"/>
    </source>
</evidence>
<name>A0AAJ6VZN8_9ACAR</name>
<evidence type="ECO:0000259" key="4">
    <source>
        <dbReference type="PROSITE" id="PS51253"/>
    </source>
</evidence>
<dbReference type="InterPro" id="IPR006600">
    <property type="entry name" value="HTH_CenpB_DNA-bd_dom"/>
</dbReference>
<dbReference type="PANTHER" id="PTHR19303:SF73">
    <property type="entry name" value="PROTEIN PDC2"/>
    <property type="match status" value="1"/>
</dbReference>
<feature type="region of interest" description="Disordered" evidence="3">
    <location>
        <begin position="424"/>
        <end position="445"/>
    </location>
</feature>
<evidence type="ECO:0000313" key="6">
    <source>
        <dbReference type="RefSeq" id="XP_003746583.1"/>
    </source>
</evidence>
<dbReference type="GO" id="GO:0003677">
    <property type="term" value="F:DNA binding"/>
    <property type="evidence" value="ECO:0007669"/>
    <property type="project" value="UniProtKB-KW"/>
</dbReference>
<dbReference type="PANTHER" id="PTHR19303">
    <property type="entry name" value="TRANSPOSON"/>
    <property type="match status" value="1"/>
</dbReference>
<evidence type="ECO:0000256" key="1">
    <source>
        <dbReference type="ARBA" id="ARBA00004123"/>
    </source>
</evidence>
<dbReference type="KEGG" id="goe:100899433"/>
<dbReference type="SMART" id="SM00674">
    <property type="entry name" value="CENPB"/>
    <property type="match status" value="1"/>
</dbReference>
<dbReference type="Gene3D" id="1.10.10.60">
    <property type="entry name" value="Homeodomain-like"/>
    <property type="match status" value="1"/>
</dbReference>
<dbReference type="SUPFAM" id="SSF46689">
    <property type="entry name" value="Homeodomain-like"/>
    <property type="match status" value="1"/>
</dbReference>